<sequence>VPRGTTTTLAFNSSLAIAKDYSVSTTLIDTNPARARALLLAAIPLDQVIPALRTNPFNNNIQLLTPYCWVDFSRSFELAHSAIRQQRCLRSDIDNGAVYLDALLRNTPVADLMSSQYFGFLNYSVFAAVRATAQGQAWLATTLSHSFLDPGLEIQAWQQAGIVRWQSQLNNGLTRGIDETIVIENALGLRTTITVNNVGFVPMGNVALWTTRKSYVGFASEILYCTQYIKCSLVRSAPNFIQTMGVNWDTYVVIGPKRTPAIDLVRKYIGPYGNIDMRFVPIPTSLLTQVSAFVNTYYATLQQSVPATQLSYSQFTAVAADAVPPLWQSAGMSYFGGNPMCIFGVAQPYVQASFGLYDQCGTQPPHIITLGKDSAVFASTMMGGMNAAMVQAIAAMCATTQPNCFQALQVATSLYSTIWPNGFPSASTQSTVWSDIVALNTTLIQFATQNTTEILLTQPMVASPTDAWSFFGWITMFEWVEGVREVYTFESDVGSITLITAPNTMSPLSSNPLELPQSACYYVWYITVYITFVLLGIAVLIFLCGFWIKFQMHGRKLFQFNRVVGSIWIGRPFLLVRGMTAVVVLSTANLLFVAPGGFSQLQLQHRPWFEILVLAGETTWVSYVLVDAILPLTLNTAHVYAPVSSLVSWIGMVILEFSNPYNASPIIQTQCTVLALDRQLQCTSGTLAIGSSSRAGVICLIQILPILLAYIITRIYIKFGSSKHRIVHLQYHLVVPVASQAFLEPNESNNVIMDKVSCLMSGMVPLRRSIFDIKLWSIISLKHFSDSSFTFEKPNFRHESTSEKTTQFVAEKQKHLYRFRSFLGLAYIVATVIGSYLYIILTQSTMSNDLWWASFNNTGAQSYISNWFTVYLQRTNALLPTQIDNPKYAEDIILFNQTATLIPVPQLYASNLQSEVQTISNVIQGLRKMDGCIVPWIFTAYCFVDFNRQWEMANSADRQNRCRATETTNGAVYLEAVLRNADWLGLNKYWGSALNTAVFSYLNTFSQGQSWVTMVKGSLLSLPDEVKYWTSHNIVSYSTQWQNFKSLGAIETYSIQNAFGISYPLTLKKSNSTMHLASQSSMKMYWGFANDLMALSTNTSLMGLQSLVRTSGNYAFQNMSFESVLVQANYLSSPLTPELSILRSTIYGPFGSVDIKRVPCPISLLLLERSVTEIVESILSRNDVNTTAYAAISATMNYSPQTRTWSGHQLWGGSLLCEFGTQSGNQVVEFASAIEVCGTFTTNRVAATRRSQMKSILSANLLQSTAPNTADICTLETAQPAGCADSINKLRSFLAQYQPTSPQDLVAAAKADVGINLQVLITQYFKNGSNFQFSPVNLFDPMELNFEFFVWHLLFEWVQGFREVITVMGQYGNGTFLSGYVPPSQLTVDPLEIPLNVAYYIRCAILYVTCLLLLVGSLAACYILGVKGYVEMWNMFEINRVTGIVWIGRPLIFLRAITALCLLSTAKLDLVQSQNGLVSYFEAVPRPWYTTFNSCGEVTWLIYIINDVFSPATQQYTYFYSYKSSNLLWLITFIWSMLSPPLHQASISRTCDVDAVDFQIVCHSGIMQIGDSTRLFILIGLAFGSCGLCYVAERLIWPRTKPMHEHTSLFLHAVAKHNLEFPWQHRGVFYMDKASATLNGLLSLHIRHVVYIFDIKSWRFYTFDTADISVTTAHPALELAIPLVE</sequence>
<feature type="transmembrane region" description="Helical" evidence="1">
    <location>
        <begin position="522"/>
        <end position="548"/>
    </location>
</feature>
<reference evidence="2" key="1">
    <citation type="submission" date="2019-06" db="EMBL/GenBank/DDBJ databases">
        <title>Genomics analysis of Aphanomyces spp. identifies a new class of oomycete effector associated with host adaptation.</title>
        <authorList>
            <person name="Gaulin E."/>
        </authorList>
    </citation>
    <scope>NUCLEOTIDE SEQUENCE</scope>
    <source>
        <strain evidence="2">CBS 578.67</strain>
    </source>
</reference>
<protein>
    <recommendedName>
        <fullName evidence="3">Transmembrane protein</fullName>
    </recommendedName>
</protein>
<feature type="transmembrane region" description="Helical" evidence="1">
    <location>
        <begin position="1575"/>
        <end position="1593"/>
    </location>
</feature>
<organism evidence="2">
    <name type="scientific">Aphanomyces stellatus</name>
    <dbReference type="NCBI Taxonomy" id="120398"/>
    <lineage>
        <taxon>Eukaryota</taxon>
        <taxon>Sar</taxon>
        <taxon>Stramenopiles</taxon>
        <taxon>Oomycota</taxon>
        <taxon>Saprolegniomycetes</taxon>
        <taxon>Saprolegniales</taxon>
        <taxon>Verrucalvaceae</taxon>
        <taxon>Aphanomyces</taxon>
    </lineage>
</organism>
<feature type="transmembrane region" description="Helical" evidence="1">
    <location>
        <begin position="822"/>
        <end position="841"/>
    </location>
</feature>
<keyword evidence="1" id="KW-0812">Transmembrane</keyword>
<evidence type="ECO:0008006" key="3">
    <source>
        <dbReference type="Google" id="ProtNLM"/>
    </source>
</evidence>
<dbReference type="EMBL" id="VJMH01000091">
    <property type="protein sequence ID" value="KAF0719128.1"/>
    <property type="molecule type" value="Genomic_DNA"/>
</dbReference>
<evidence type="ECO:0000256" key="1">
    <source>
        <dbReference type="SAM" id="Phobius"/>
    </source>
</evidence>
<feature type="transmembrane region" description="Helical" evidence="1">
    <location>
        <begin position="569"/>
        <end position="591"/>
    </location>
</feature>
<keyword evidence="1" id="KW-1133">Transmembrane helix</keyword>
<feature type="transmembrane region" description="Helical" evidence="1">
    <location>
        <begin position="1517"/>
        <end position="1538"/>
    </location>
</feature>
<feature type="transmembrane region" description="Helical" evidence="1">
    <location>
        <begin position="1404"/>
        <end position="1425"/>
    </location>
</feature>
<gene>
    <name evidence="2" type="ORF">As57867_001265</name>
</gene>
<feature type="transmembrane region" description="Helical" evidence="1">
    <location>
        <begin position="695"/>
        <end position="717"/>
    </location>
</feature>
<keyword evidence="1" id="KW-0472">Membrane</keyword>
<comment type="caution">
    <text evidence="2">The sequence shown here is derived from an EMBL/GenBank/DDBJ whole genome shotgun (WGS) entry which is preliminary data.</text>
</comment>
<name>A0A6A5A170_9STRA</name>
<proteinExistence type="predicted"/>
<accession>A0A6A5A170</accession>
<feature type="non-terminal residue" evidence="2">
    <location>
        <position position="1"/>
    </location>
</feature>
<evidence type="ECO:0000313" key="2">
    <source>
        <dbReference type="EMBL" id="KAF0719128.1"/>
    </source>
</evidence>
<dbReference type="OrthoDB" id="77710at2759"/>